<accession>W1PM02</accession>
<dbReference type="InterPro" id="IPR020471">
    <property type="entry name" value="AKR"/>
</dbReference>
<dbReference type="Gene3D" id="3.20.20.100">
    <property type="entry name" value="NADP-dependent oxidoreductase domain"/>
    <property type="match status" value="1"/>
</dbReference>
<dbReference type="InterPro" id="IPR018170">
    <property type="entry name" value="Aldo/ket_reductase_CS"/>
</dbReference>
<dbReference type="EMBL" id="KI392710">
    <property type="protein sequence ID" value="ERN11062.1"/>
    <property type="molecule type" value="Genomic_DNA"/>
</dbReference>
<dbReference type="InterPro" id="IPR036812">
    <property type="entry name" value="NAD(P)_OxRdtase_dom_sf"/>
</dbReference>
<dbReference type="SUPFAM" id="SSF51430">
    <property type="entry name" value="NAD(P)-linked oxidoreductase"/>
    <property type="match status" value="1"/>
</dbReference>
<name>W1PM02_AMBTC</name>
<sequence>MREIPQVVLNSGHKMPLVAMGTAQFPFVEDESMKAPILEAMVLGYRHFDTASVYLSERALGEAVVQAVDAGIVRSRADLFITSKLCPGDAYPEGVLPALRETL</sequence>
<dbReference type="Proteomes" id="UP000017836">
    <property type="component" value="Unassembled WGS sequence"/>
</dbReference>
<gene>
    <name evidence="2" type="ORF">AMTR_s00024p00112240</name>
</gene>
<keyword evidence="3" id="KW-1185">Reference proteome</keyword>
<dbReference type="InterPro" id="IPR023210">
    <property type="entry name" value="NADP_OxRdtase_dom"/>
</dbReference>
<dbReference type="STRING" id="13333.W1PM02"/>
<dbReference type="GO" id="GO:0016491">
    <property type="term" value="F:oxidoreductase activity"/>
    <property type="evidence" value="ECO:0007669"/>
    <property type="project" value="InterPro"/>
</dbReference>
<dbReference type="HOGENOM" id="CLU_023205_19_2_1"/>
<proteinExistence type="predicted"/>
<dbReference type="Gramene" id="ERN11062">
    <property type="protein sequence ID" value="ERN11062"/>
    <property type="gene ID" value="AMTR_s00024p00112240"/>
</dbReference>
<evidence type="ECO:0000313" key="3">
    <source>
        <dbReference type="Proteomes" id="UP000017836"/>
    </source>
</evidence>
<organism evidence="2 3">
    <name type="scientific">Amborella trichopoda</name>
    <dbReference type="NCBI Taxonomy" id="13333"/>
    <lineage>
        <taxon>Eukaryota</taxon>
        <taxon>Viridiplantae</taxon>
        <taxon>Streptophyta</taxon>
        <taxon>Embryophyta</taxon>
        <taxon>Tracheophyta</taxon>
        <taxon>Spermatophyta</taxon>
        <taxon>Magnoliopsida</taxon>
        <taxon>Amborellales</taxon>
        <taxon>Amborellaceae</taxon>
        <taxon>Amborella</taxon>
    </lineage>
</organism>
<dbReference type="eggNOG" id="KOG1577">
    <property type="taxonomic scope" value="Eukaryota"/>
</dbReference>
<evidence type="ECO:0000259" key="1">
    <source>
        <dbReference type="Pfam" id="PF00248"/>
    </source>
</evidence>
<reference evidence="3" key="1">
    <citation type="journal article" date="2013" name="Science">
        <title>The Amborella genome and the evolution of flowering plants.</title>
        <authorList>
            <consortium name="Amborella Genome Project"/>
        </authorList>
    </citation>
    <scope>NUCLEOTIDE SEQUENCE [LARGE SCALE GENOMIC DNA]</scope>
</reference>
<dbReference type="OMA" id="TWHESAH"/>
<protein>
    <recommendedName>
        <fullName evidence="1">NADP-dependent oxidoreductase domain-containing protein</fullName>
    </recommendedName>
</protein>
<evidence type="ECO:0000313" key="2">
    <source>
        <dbReference type="EMBL" id="ERN11062.1"/>
    </source>
</evidence>
<dbReference type="PANTHER" id="PTHR11732">
    <property type="entry name" value="ALDO/KETO REDUCTASE"/>
    <property type="match status" value="1"/>
</dbReference>
<dbReference type="Pfam" id="PF00248">
    <property type="entry name" value="Aldo_ket_red"/>
    <property type="match status" value="1"/>
</dbReference>
<dbReference type="AlphaFoldDB" id="W1PM02"/>
<feature type="domain" description="NADP-dependent oxidoreductase" evidence="1">
    <location>
        <begin position="19"/>
        <end position="92"/>
    </location>
</feature>
<feature type="non-terminal residue" evidence="2">
    <location>
        <position position="103"/>
    </location>
</feature>
<dbReference type="PROSITE" id="PS00798">
    <property type="entry name" value="ALDOKETO_REDUCTASE_1"/>
    <property type="match status" value="1"/>
</dbReference>